<proteinExistence type="predicted"/>
<organism evidence="1 2">
    <name type="scientific">Aspergillus minisclerotigenes</name>
    <dbReference type="NCBI Taxonomy" id="656917"/>
    <lineage>
        <taxon>Eukaryota</taxon>
        <taxon>Fungi</taxon>
        <taxon>Dikarya</taxon>
        <taxon>Ascomycota</taxon>
        <taxon>Pezizomycotina</taxon>
        <taxon>Eurotiomycetes</taxon>
        <taxon>Eurotiomycetidae</taxon>
        <taxon>Eurotiales</taxon>
        <taxon>Aspergillaceae</taxon>
        <taxon>Aspergillus</taxon>
        <taxon>Aspergillus subgen. Circumdati</taxon>
    </lineage>
</organism>
<name>A0A5N6JL94_9EURO</name>
<dbReference type="EMBL" id="ML732767">
    <property type="protein sequence ID" value="KAB8278517.1"/>
    <property type="molecule type" value="Genomic_DNA"/>
</dbReference>
<reference evidence="1 2" key="1">
    <citation type="submission" date="2019-04" db="EMBL/GenBank/DDBJ databases">
        <title>Fungal friends and foes A comparative genomics study of 23 Aspergillus species from section Flavi.</title>
        <authorList>
            <consortium name="DOE Joint Genome Institute"/>
            <person name="Kjaerbolling I."/>
            <person name="Vesth T.C."/>
            <person name="Frisvad J.C."/>
            <person name="Nybo J.L."/>
            <person name="Theobald S."/>
            <person name="Kildgaard S."/>
            <person name="Petersen T.I."/>
            <person name="Kuo A."/>
            <person name="Sato A."/>
            <person name="Lyhne E.K."/>
            <person name="Kogle M.E."/>
            <person name="Wiebenga A."/>
            <person name="Kun R.S."/>
            <person name="Lubbers R.J."/>
            <person name="Makela M.R."/>
            <person name="Barry K."/>
            <person name="Chovatia M."/>
            <person name="Clum A."/>
            <person name="Daum C."/>
            <person name="Haridas S."/>
            <person name="He G."/>
            <person name="LaButti K."/>
            <person name="Lipzen A."/>
            <person name="Mondo S."/>
            <person name="Pangilinan J."/>
            <person name="Riley R."/>
            <person name="Salamov A."/>
            <person name="Simmons B.A."/>
            <person name="Magnuson J.K."/>
            <person name="Henrissat B."/>
            <person name="Mortensen U.H."/>
            <person name="Larsen T.O."/>
            <person name="De vries R.P."/>
            <person name="Grigoriev I.V."/>
            <person name="Machida M."/>
            <person name="Baker S.E."/>
            <person name="Andersen M.R."/>
        </authorList>
    </citation>
    <scope>NUCLEOTIDE SEQUENCE [LARGE SCALE GENOMIC DNA]</scope>
    <source>
        <strain evidence="1 2">CBS 117635</strain>
    </source>
</reference>
<dbReference type="AlphaFoldDB" id="A0A5N6JL94"/>
<gene>
    <name evidence="1" type="ORF">BDV30DRAFT_203131</name>
</gene>
<protein>
    <submittedName>
        <fullName evidence="1">Uncharacterized protein</fullName>
    </submittedName>
</protein>
<accession>A0A5N6JL94</accession>
<evidence type="ECO:0000313" key="1">
    <source>
        <dbReference type="EMBL" id="KAB8278517.1"/>
    </source>
</evidence>
<sequence>MAIVSAACFPRIVSFEYVVPKLLKPGYDDVHCREDWDKVVYLPGDHPSYTLVYKTIRRICAQQQEIIEAGRDSTLMNLTFRRLSNLRELVLVFRQIQGDEHWEGDYQELRDMTEQSHMSTISR</sequence>
<keyword evidence="2" id="KW-1185">Reference proteome</keyword>
<dbReference type="Proteomes" id="UP000326289">
    <property type="component" value="Unassembled WGS sequence"/>
</dbReference>
<evidence type="ECO:0000313" key="2">
    <source>
        <dbReference type="Proteomes" id="UP000326289"/>
    </source>
</evidence>